<name>A0A927CRG2_9BACL</name>
<evidence type="ECO:0000256" key="3">
    <source>
        <dbReference type="ARBA" id="ARBA00022692"/>
    </source>
</evidence>
<dbReference type="GO" id="GO:0005886">
    <property type="term" value="C:plasma membrane"/>
    <property type="evidence" value="ECO:0007669"/>
    <property type="project" value="UniProtKB-SubCell"/>
</dbReference>
<dbReference type="InterPro" id="IPR019264">
    <property type="entry name" value="DUF2179"/>
</dbReference>
<evidence type="ECO:0000256" key="1">
    <source>
        <dbReference type="ARBA" id="ARBA00004651"/>
    </source>
</evidence>
<comment type="caution">
    <text evidence="8">The sequence shown here is derived from an EMBL/GenBank/DDBJ whole genome shotgun (WGS) entry which is preliminary data.</text>
</comment>
<gene>
    <name evidence="8" type="ORF">IDH41_29935</name>
</gene>
<feature type="transmembrane region" description="Helical" evidence="6">
    <location>
        <begin position="146"/>
        <end position="166"/>
    </location>
</feature>
<keyword evidence="5 6" id="KW-0472">Membrane</keyword>
<dbReference type="PANTHER" id="PTHR33545">
    <property type="entry name" value="UPF0750 MEMBRANE PROTEIN YITT-RELATED"/>
    <property type="match status" value="1"/>
</dbReference>
<evidence type="ECO:0000256" key="4">
    <source>
        <dbReference type="ARBA" id="ARBA00022989"/>
    </source>
</evidence>
<keyword evidence="3 6" id="KW-0812">Transmembrane</keyword>
<evidence type="ECO:0000256" key="2">
    <source>
        <dbReference type="ARBA" id="ARBA00022475"/>
    </source>
</evidence>
<feature type="transmembrane region" description="Helical" evidence="6">
    <location>
        <begin position="81"/>
        <end position="99"/>
    </location>
</feature>
<evidence type="ECO:0000313" key="8">
    <source>
        <dbReference type="EMBL" id="MBD2872789.1"/>
    </source>
</evidence>
<comment type="subcellular location">
    <subcellularLocation>
        <location evidence="1">Cell membrane</location>
        <topology evidence="1">Multi-pass membrane protein</topology>
    </subcellularLocation>
</comment>
<reference evidence="8" key="1">
    <citation type="submission" date="2020-09" db="EMBL/GenBank/DDBJ databases">
        <title>A novel bacterium of genus Paenibacillus, isolated from South China Sea.</title>
        <authorList>
            <person name="Huang H."/>
            <person name="Mo K."/>
            <person name="Hu Y."/>
        </authorList>
    </citation>
    <scope>NUCLEOTIDE SEQUENCE</scope>
    <source>
        <strain evidence="8">IB182493</strain>
    </source>
</reference>
<evidence type="ECO:0000256" key="6">
    <source>
        <dbReference type="SAM" id="Phobius"/>
    </source>
</evidence>
<dbReference type="CDD" id="cd16380">
    <property type="entry name" value="YitT_C"/>
    <property type="match status" value="1"/>
</dbReference>
<evidence type="ECO:0000256" key="5">
    <source>
        <dbReference type="ARBA" id="ARBA00023136"/>
    </source>
</evidence>
<keyword evidence="9" id="KW-1185">Reference proteome</keyword>
<dbReference type="Pfam" id="PF10035">
    <property type="entry name" value="DUF2179"/>
    <property type="match status" value="1"/>
</dbReference>
<dbReference type="RefSeq" id="WP_190867807.1">
    <property type="nucleotide sequence ID" value="NZ_JACXIY010000060.1"/>
</dbReference>
<evidence type="ECO:0000259" key="7">
    <source>
        <dbReference type="Pfam" id="PF10035"/>
    </source>
</evidence>
<feature type="transmembrane region" description="Helical" evidence="6">
    <location>
        <begin position="12"/>
        <end position="35"/>
    </location>
</feature>
<feature type="transmembrane region" description="Helical" evidence="6">
    <location>
        <begin position="55"/>
        <end position="74"/>
    </location>
</feature>
<dbReference type="InterPro" id="IPR051461">
    <property type="entry name" value="UPF0750_membrane"/>
</dbReference>
<proteinExistence type="predicted"/>
<feature type="domain" description="DUF2179" evidence="7">
    <location>
        <begin position="218"/>
        <end position="272"/>
    </location>
</feature>
<protein>
    <submittedName>
        <fullName evidence="8">YitT family protein</fullName>
    </submittedName>
</protein>
<keyword evidence="4 6" id="KW-1133">Transmembrane helix</keyword>
<dbReference type="EMBL" id="JACXIY010000060">
    <property type="protein sequence ID" value="MBD2872789.1"/>
    <property type="molecule type" value="Genomic_DNA"/>
</dbReference>
<dbReference type="Gene3D" id="3.30.70.120">
    <property type="match status" value="1"/>
</dbReference>
<sequence length="279" mass="30456">MNPHARRYLLTLPVMTAGACLIAIGFNLFLIPYQLLSGGVSGISMMIGYITGGDIGWLYLILNLPLLLWGWFAVGRRFICWSVYSVLASTFFLQVIPINDIADDLLLGAVFGGVIIGFGGGLTLRYGGSSGGFDIVASIVTRKRDLPIGMIIFLLNGVVIAALVLFTKNWNSALYSLIAIFSAGKVVDLIHVRHVKLTAFIITTKTDELLARLLKHPRGITIVKTRGAYSSSERDMLMTVRTKYELAELCKTITSIDPHAFINIVETVGVIGDFSKPKD</sequence>
<dbReference type="InterPro" id="IPR003740">
    <property type="entry name" value="YitT"/>
</dbReference>
<dbReference type="InterPro" id="IPR015867">
    <property type="entry name" value="N-reg_PII/ATP_PRibTrfase_C"/>
</dbReference>
<dbReference type="Proteomes" id="UP000632125">
    <property type="component" value="Unassembled WGS sequence"/>
</dbReference>
<organism evidence="8 9">
    <name type="scientific">Paenibacillus arenilitoris</name>
    <dbReference type="NCBI Taxonomy" id="2772299"/>
    <lineage>
        <taxon>Bacteria</taxon>
        <taxon>Bacillati</taxon>
        <taxon>Bacillota</taxon>
        <taxon>Bacilli</taxon>
        <taxon>Bacillales</taxon>
        <taxon>Paenibacillaceae</taxon>
        <taxon>Paenibacillus</taxon>
    </lineage>
</organism>
<accession>A0A927CRG2</accession>
<feature type="transmembrane region" description="Helical" evidence="6">
    <location>
        <begin position="105"/>
        <end position="126"/>
    </location>
</feature>
<evidence type="ECO:0000313" key="9">
    <source>
        <dbReference type="Proteomes" id="UP000632125"/>
    </source>
</evidence>
<dbReference type="AlphaFoldDB" id="A0A927CRG2"/>
<dbReference type="Pfam" id="PF02588">
    <property type="entry name" value="YitT_membrane"/>
    <property type="match status" value="1"/>
</dbReference>
<dbReference type="PANTHER" id="PTHR33545:SF5">
    <property type="entry name" value="UPF0750 MEMBRANE PROTEIN YITT"/>
    <property type="match status" value="1"/>
</dbReference>
<keyword evidence="2" id="KW-1003">Cell membrane</keyword>
<dbReference type="PROSITE" id="PS51257">
    <property type="entry name" value="PROKAR_LIPOPROTEIN"/>
    <property type="match status" value="1"/>
</dbReference>
<dbReference type="PIRSF" id="PIRSF006483">
    <property type="entry name" value="Membrane_protein_YitT"/>
    <property type="match status" value="1"/>
</dbReference>